<accession>K2KNT0</accession>
<evidence type="ECO:0000313" key="3">
    <source>
        <dbReference type="Proteomes" id="UP000014115"/>
    </source>
</evidence>
<dbReference type="STRING" id="740709.A10D4_13178"/>
<gene>
    <name evidence="2" type="ORF">A10D4_13178</name>
</gene>
<dbReference type="PATRIC" id="fig|740709.3.peg.2649"/>
<name>K2KNT0_9GAMM</name>
<dbReference type="Gene3D" id="3.40.190.10">
    <property type="entry name" value="Periplasmic binding protein-like II"/>
    <property type="match status" value="2"/>
</dbReference>
<dbReference type="AlphaFoldDB" id="K2KNT0"/>
<evidence type="ECO:0000256" key="1">
    <source>
        <dbReference type="SAM" id="SignalP"/>
    </source>
</evidence>
<sequence length="262" mass="30678">MTMMRWLVVLAISLSASARAATEVDVAVYEFPPYYSMHFEQHVVGELVKVLNDYQNQYSFRLKVIPPNWRYRALSATGCCDVIFFEAYEWGWKQRHIDVEQTVPLIKSHNRFVTLKTPQREQDFFAHKQGKRIGGMAGYVYNFTDGETDVQYLEKHYNMYLSDSQITNLRLLRNRRLDFAIINEELLATLANSDSDYGDNILMSEKQDGEYLLRILVGANKAITAATMQQLLREVGSTGEIDRIIRQFNLERYQIYRPRVYR</sequence>
<reference evidence="2 3" key="1">
    <citation type="journal article" date="2012" name="J. Bacteriol.">
        <title>Genome Sequence of Idiomarina xiamenensis Type Strain 10-D-4.</title>
        <authorList>
            <person name="Lai Q."/>
            <person name="Wang L."/>
            <person name="Wang W."/>
            <person name="Shao Z."/>
        </authorList>
    </citation>
    <scope>NUCLEOTIDE SEQUENCE [LARGE SCALE GENOMIC DNA]</scope>
    <source>
        <strain evidence="2 3">10-D-4</strain>
    </source>
</reference>
<keyword evidence="3" id="KW-1185">Reference proteome</keyword>
<keyword evidence="1" id="KW-0732">Signal</keyword>
<proteinExistence type="predicted"/>
<organism evidence="2 3">
    <name type="scientific">Idiomarina xiamenensis 10-D-4</name>
    <dbReference type="NCBI Taxonomy" id="740709"/>
    <lineage>
        <taxon>Bacteria</taxon>
        <taxon>Pseudomonadati</taxon>
        <taxon>Pseudomonadota</taxon>
        <taxon>Gammaproteobacteria</taxon>
        <taxon>Alteromonadales</taxon>
        <taxon>Idiomarinaceae</taxon>
        <taxon>Idiomarina</taxon>
    </lineage>
</organism>
<feature type="signal peptide" evidence="1">
    <location>
        <begin position="1"/>
        <end position="20"/>
    </location>
</feature>
<evidence type="ECO:0000313" key="2">
    <source>
        <dbReference type="EMBL" id="EKE79195.1"/>
    </source>
</evidence>
<dbReference type="SUPFAM" id="SSF53850">
    <property type="entry name" value="Periplasmic binding protein-like II"/>
    <property type="match status" value="1"/>
</dbReference>
<feature type="chain" id="PRO_5003859935" evidence="1">
    <location>
        <begin position="21"/>
        <end position="262"/>
    </location>
</feature>
<dbReference type="Proteomes" id="UP000014115">
    <property type="component" value="Unassembled WGS sequence"/>
</dbReference>
<dbReference type="eggNOG" id="COG0834">
    <property type="taxonomic scope" value="Bacteria"/>
</dbReference>
<comment type="caution">
    <text evidence="2">The sequence shown here is derived from an EMBL/GenBank/DDBJ whole genome shotgun (WGS) entry which is preliminary data.</text>
</comment>
<dbReference type="EMBL" id="AMRG01000030">
    <property type="protein sequence ID" value="EKE79195.1"/>
    <property type="molecule type" value="Genomic_DNA"/>
</dbReference>
<protein>
    <submittedName>
        <fullName evidence="2">Amino acid ABC transporter substrate-binding protein</fullName>
    </submittedName>
</protein>